<dbReference type="Pfam" id="PF08031">
    <property type="entry name" value="BBE"/>
    <property type="match status" value="1"/>
</dbReference>
<dbReference type="EMBL" id="AM501427">
    <property type="protein sequence ID" value="CAM58143.1"/>
    <property type="molecule type" value="Genomic_DNA"/>
</dbReference>
<sequence>MNRRRFVQTSLAAAIAASLPVSQSFAAILSASMKVDADINAVTGDGAEVTLKRAAVQELGDSLRGNLLLPGHEAYAEARRVLNASIDKHPALIVQCKGSADVKSAVDFARESDLLVAVKCGGHSLSGKSTCDGGMMIDLSTFRSVRVDPKSRIAYVSGGSLLADMDHDTMAFGLVTTAGTVSHTGVSGLTLGGGFGRVGRRFGLALDNVLGIDIITADGKLIHANADENPELYWGVRGGGGNFGVVTNFDFRLHPMNREVIGGDVVFPLSEAKSVLSFFADYAASAPDELYLDGGISSSPGRPGGTSLRVCYSGPMSKASKLIDPIRNAGTPVFDGIRAIDYVALQKSGDTSDPRARGWYVKSGFASEITPEMIDDILYGFKEDPEREMTVAWQHAGGEIGRVASDATAFAHRHVKHDTLMLMRWPVDIDSASHVRWLKEYWATVEPHTRGFYTNDASSDVSQQKLHRNYGGNYDRLLALKNKYDPTNLFRLNANIVPTV</sequence>
<dbReference type="PROSITE" id="PS51387">
    <property type="entry name" value="FAD_PCMH"/>
    <property type="match status" value="1"/>
</dbReference>
<keyword evidence="5" id="KW-0560">Oxidoreductase</keyword>
<keyword evidence="3" id="KW-0285">Flavoprotein</keyword>
<comment type="cofactor">
    <cofactor evidence="1">
        <name>FAD</name>
        <dbReference type="ChEBI" id="CHEBI:57692"/>
    </cofactor>
</comment>
<dbReference type="InterPro" id="IPR006094">
    <property type="entry name" value="Oxid_FAD_bind_N"/>
</dbReference>
<dbReference type="SUPFAM" id="SSF56176">
    <property type="entry name" value="FAD-binding/transporter-associated domain-like"/>
    <property type="match status" value="1"/>
</dbReference>
<dbReference type="InterPro" id="IPR016169">
    <property type="entry name" value="FAD-bd_PCMH_sub2"/>
</dbReference>
<feature type="domain" description="FAD-binding PCMH-type" evidence="6">
    <location>
        <begin position="86"/>
        <end position="256"/>
    </location>
</feature>
<dbReference type="InterPro" id="IPR050416">
    <property type="entry name" value="FAD-linked_Oxidoreductase"/>
</dbReference>
<reference evidence="7" key="1">
    <citation type="submission" date="2007-03" db="EMBL/GenBank/DDBJ databases">
        <title>Isolation and characterization of alkane hydroxylases from Pacific deep-sea sediment.</title>
        <authorList>
            <person name="Xu M."/>
        </authorList>
    </citation>
    <scope>NUCLEOTIDE SEQUENCE</scope>
</reference>
<dbReference type="InterPro" id="IPR016166">
    <property type="entry name" value="FAD-bd_PCMH"/>
</dbReference>
<dbReference type="Gene3D" id="3.30.43.10">
    <property type="entry name" value="Uridine Diphospho-n-acetylenolpyruvylglucosamine Reductase, domain 2"/>
    <property type="match status" value="1"/>
</dbReference>
<proteinExistence type="inferred from homology"/>
<evidence type="ECO:0000256" key="5">
    <source>
        <dbReference type="ARBA" id="ARBA00023002"/>
    </source>
</evidence>
<dbReference type="GO" id="GO:0016491">
    <property type="term" value="F:oxidoreductase activity"/>
    <property type="evidence" value="ECO:0007669"/>
    <property type="project" value="UniProtKB-KW"/>
</dbReference>
<dbReference type="InterPro" id="IPR012951">
    <property type="entry name" value="BBE"/>
</dbReference>
<gene>
    <name evidence="7" type="primary">21G8-27</name>
</gene>
<evidence type="ECO:0000259" key="6">
    <source>
        <dbReference type="PROSITE" id="PS51387"/>
    </source>
</evidence>
<protein>
    <submittedName>
        <fullName evidence="7">FAD/FMN-containing dehydrogenases</fullName>
    </submittedName>
</protein>
<comment type="similarity">
    <text evidence="2">Belongs to the oxygen-dependent FAD-linked oxidoreductase family.</text>
</comment>
<dbReference type="Pfam" id="PF01565">
    <property type="entry name" value="FAD_binding_4"/>
    <property type="match status" value="1"/>
</dbReference>
<dbReference type="Gene3D" id="3.40.462.20">
    <property type="match status" value="1"/>
</dbReference>
<evidence type="ECO:0000256" key="3">
    <source>
        <dbReference type="ARBA" id="ARBA00022630"/>
    </source>
</evidence>
<keyword evidence="4" id="KW-0274">FAD</keyword>
<evidence type="ECO:0000313" key="7">
    <source>
        <dbReference type="EMBL" id="CAM58143.1"/>
    </source>
</evidence>
<evidence type="ECO:0000256" key="1">
    <source>
        <dbReference type="ARBA" id="ARBA00001974"/>
    </source>
</evidence>
<organism evidence="7">
    <name type="scientific">uncultured marine microorganism</name>
    <dbReference type="NCBI Taxonomy" id="415540"/>
    <lineage>
        <taxon>unclassified sequences</taxon>
        <taxon>environmental samples</taxon>
    </lineage>
</organism>
<evidence type="ECO:0000256" key="4">
    <source>
        <dbReference type="ARBA" id="ARBA00022827"/>
    </source>
</evidence>
<accession>A5CFV9</accession>
<dbReference type="PANTHER" id="PTHR42973:SF39">
    <property type="entry name" value="FAD-BINDING PCMH-TYPE DOMAIN-CONTAINING PROTEIN"/>
    <property type="match status" value="1"/>
</dbReference>
<dbReference type="PANTHER" id="PTHR42973">
    <property type="entry name" value="BINDING OXIDOREDUCTASE, PUTATIVE (AFU_ORTHOLOGUE AFUA_1G17690)-RELATED"/>
    <property type="match status" value="1"/>
</dbReference>
<evidence type="ECO:0000256" key="2">
    <source>
        <dbReference type="ARBA" id="ARBA00005466"/>
    </source>
</evidence>
<dbReference type="AlphaFoldDB" id="A5CFV9"/>
<dbReference type="GO" id="GO:0071949">
    <property type="term" value="F:FAD binding"/>
    <property type="evidence" value="ECO:0007669"/>
    <property type="project" value="InterPro"/>
</dbReference>
<dbReference type="InterPro" id="IPR036318">
    <property type="entry name" value="FAD-bd_PCMH-like_sf"/>
</dbReference>
<dbReference type="Gene3D" id="3.30.465.10">
    <property type="match status" value="1"/>
</dbReference>
<name>A5CFV9_9ZZZZ</name>
<dbReference type="InterPro" id="IPR016167">
    <property type="entry name" value="FAD-bd_PCMH_sub1"/>
</dbReference>